<dbReference type="CDD" id="cd16390">
    <property type="entry name" value="ParB_N_Srx_like"/>
    <property type="match status" value="1"/>
</dbReference>
<evidence type="ECO:0000256" key="2">
    <source>
        <dbReference type="SAM" id="SignalP"/>
    </source>
</evidence>
<feature type="region of interest" description="Disordered" evidence="1">
    <location>
        <begin position="33"/>
        <end position="60"/>
    </location>
</feature>
<dbReference type="Gene3D" id="1.10.8.10">
    <property type="entry name" value="DNA helicase RuvA subunit, C-terminal domain"/>
    <property type="match status" value="1"/>
</dbReference>
<dbReference type="Gene3D" id="3.90.1530.10">
    <property type="entry name" value="Conserved hypothetical protein from pyrococcus furiosus pfu- 392566-001, ParB domain"/>
    <property type="match status" value="1"/>
</dbReference>
<comment type="caution">
    <text evidence="3">The sequence shown here is derived from an EMBL/GenBank/DDBJ whole genome shotgun (WGS) entry which is preliminary data.</text>
</comment>
<dbReference type="Proteomes" id="UP000220629">
    <property type="component" value="Unassembled WGS sequence"/>
</dbReference>
<evidence type="ECO:0000313" key="4">
    <source>
        <dbReference type="Proteomes" id="UP000220629"/>
    </source>
</evidence>
<feature type="chain" id="PRO_5012924828" evidence="2">
    <location>
        <begin position="22"/>
        <end position="367"/>
    </location>
</feature>
<dbReference type="SUPFAM" id="SSF110849">
    <property type="entry name" value="ParB/Sulfiredoxin"/>
    <property type="match status" value="1"/>
</dbReference>
<dbReference type="InterPro" id="IPR036086">
    <property type="entry name" value="ParB/Sulfiredoxin_sf"/>
</dbReference>
<organism evidence="3 4">
    <name type="scientific">Burkholderia gladioli</name>
    <name type="common">Pseudomonas marginata</name>
    <name type="synonym">Phytomonas marginata</name>
    <dbReference type="NCBI Taxonomy" id="28095"/>
    <lineage>
        <taxon>Bacteria</taxon>
        <taxon>Pseudomonadati</taxon>
        <taxon>Pseudomonadota</taxon>
        <taxon>Betaproteobacteria</taxon>
        <taxon>Burkholderiales</taxon>
        <taxon>Burkholderiaceae</taxon>
        <taxon>Burkholderia</taxon>
    </lineage>
</organism>
<dbReference type="InterPro" id="IPR014956">
    <property type="entry name" value="ParBc_2"/>
</dbReference>
<sequence length="367" mass="38303">MPVSLSRLALAASFSSLLALAACGGDGTAATPSLAAAPAPASSTSTTPATPAPTPGKWQSASAGQMLDVALGELHPTQAALGYDQIYYKLGRYELDPTKKFDDFCADEGLGGLVSGSSGAGSKLSDASSYACSTSDASKRDTSVLNPVVIGPNGDTLYLTDGHHGLSTYYEVPDGGAALHVHVIVKDNLSGYSGSAFWAEMQSRGYTRLKDARGAAITPAQLPTGLGLKLGMQDDVYRSLVYFTRDIGYSKPTPSTDFLEFYWADWLRANFPLSGYTLGKLGATDPDPATADTGYLNATWNASLKMVATTDPVIDGKSGAALGRLAQINAGKKYGKGTFGDLIAPITASKPGKLAYTLDYKTRHGIR</sequence>
<dbReference type="RefSeq" id="WP_098154550.1">
    <property type="nucleotide sequence ID" value="NZ_CADEQH010000007.1"/>
</dbReference>
<dbReference type="EMBL" id="PDDY01000004">
    <property type="protein sequence ID" value="PEH39579.1"/>
    <property type="molecule type" value="Genomic_DNA"/>
</dbReference>
<keyword evidence="2" id="KW-0732">Signal</keyword>
<evidence type="ECO:0000256" key="1">
    <source>
        <dbReference type="SAM" id="MobiDB-lite"/>
    </source>
</evidence>
<feature type="signal peptide" evidence="2">
    <location>
        <begin position="1"/>
        <end position="21"/>
    </location>
</feature>
<dbReference type="AlphaFoldDB" id="A0A2A7S840"/>
<dbReference type="Pfam" id="PF08857">
    <property type="entry name" value="ParBc_2"/>
    <property type="match status" value="1"/>
</dbReference>
<evidence type="ECO:0000313" key="3">
    <source>
        <dbReference type="EMBL" id="PEH39579.1"/>
    </source>
</evidence>
<proteinExistence type="predicted"/>
<gene>
    <name evidence="3" type="ORF">CRM94_35525</name>
</gene>
<protein>
    <submittedName>
        <fullName evidence="3">Chromosome partitioning protein ParB</fullName>
    </submittedName>
</protein>
<feature type="compositionally biased region" description="Low complexity" evidence="1">
    <location>
        <begin position="33"/>
        <end position="49"/>
    </location>
</feature>
<accession>A0A2A7S840</accession>
<name>A0A2A7S840_BURGA</name>
<dbReference type="PROSITE" id="PS51257">
    <property type="entry name" value="PROKAR_LIPOPROTEIN"/>
    <property type="match status" value="1"/>
</dbReference>
<reference evidence="4" key="1">
    <citation type="submission" date="2017-09" db="EMBL/GenBank/DDBJ databases">
        <title>FDA dAtabase for Regulatory Grade micrObial Sequences (FDA-ARGOS): Supporting development and validation of Infectious Disease Dx tests.</title>
        <authorList>
            <person name="Minogue T."/>
            <person name="Wolcott M."/>
            <person name="Wasieloski L."/>
            <person name="Aguilar W."/>
            <person name="Moore D."/>
            <person name="Tallon L."/>
            <person name="Sadzewicz L."/>
            <person name="Ott S."/>
            <person name="Zhao X."/>
            <person name="Nagaraj S."/>
            <person name="Vavikolanu K."/>
            <person name="Aluvathingal J."/>
            <person name="Nadendla S."/>
            <person name="Sichtig H."/>
        </authorList>
    </citation>
    <scope>NUCLEOTIDE SEQUENCE [LARGE SCALE GENOMIC DNA]</scope>
    <source>
        <strain evidence="4">FDAARGOS_390</strain>
    </source>
</reference>